<accession>A0A238JGT3</accession>
<organism evidence="1 2">
    <name type="scientific">Pelagimonas phthalicica</name>
    <dbReference type="NCBI Taxonomy" id="1037362"/>
    <lineage>
        <taxon>Bacteria</taxon>
        <taxon>Pseudomonadati</taxon>
        <taxon>Pseudomonadota</taxon>
        <taxon>Alphaproteobacteria</taxon>
        <taxon>Rhodobacterales</taxon>
        <taxon>Roseobacteraceae</taxon>
        <taxon>Pelagimonas</taxon>
    </lineage>
</organism>
<name>A0A238JGT3_9RHOB</name>
<dbReference type="Gene3D" id="2.160.20.10">
    <property type="entry name" value="Single-stranded right-handed beta-helix, Pectin lyase-like"/>
    <property type="match status" value="1"/>
</dbReference>
<sequence>MVPAPISEQSGPHTHQIAEVVGLSDALAAAGAGVEAYVDPDTGDDATGTPYKTVAAALASGPKVLWLRCSSTPICHAGLSISNIEIRAWKEPGDAGIRPKLWALTNHQSGDFSASSAGAGIYFLSLAVDPNAVWELDANGGLLRFGEAWSAENDPRKPFARASVDLADVRAEAGRWFFGNGPEGQGLYLRPANDVFPALGFELPSANTGVEATGLVSLFGLEICGGRDTVLQASYCLGLDQDCYIGHSGSADALDLMVQARWHSLRSQFSDAGDDAINTNGNGAAYSALHCLYTLNVGDGVAPHGVGNDVRLTSCTMCENGKYGFVSIGTGYFYLQGCTMVRNFVSGMRFQLGDHTEQTTVEMLNCEANKAKIRANDPTTVSVKATNFRGGMELQANATVFGFWSSGNQRGFRVYGGTVELRDFKITDSGFAGVEQAGGDLTLIGGAVLRGANGFVKSGGTTTIHPNSVNIPDAGIGAPQGRHLGLDATPLAALVSLPQI</sequence>
<dbReference type="EMBL" id="FXXP01000002">
    <property type="protein sequence ID" value="SMX29152.1"/>
    <property type="molecule type" value="Genomic_DNA"/>
</dbReference>
<gene>
    <name evidence="1" type="ORF">TRP8649_03285</name>
</gene>
<reference evidence="2" key="1">
    <citation type="submission" date="2017-05" db="EMBL/GenBank/DDBJ databases">
        <authorList>
            <person name="Rodrigo-Torres L."/>
            <person name="Arahal R. D."/>
            <person name="Lucena T."/>
        </authorList>
    </citation>
    <scope>NUCLEOTIDE SEQUENCE [LARGE SCALE GENOMIC DNA]</scope>
    <source>
        <strain evidence="2">CECT 8649</strain>
    </source>
</reference>
<evidence type="ECO:0000313" key="2">
    <source>
        <dbReference type="Proteomes" id="UP000225972"/>
    </source>
</evidence>
<proteinExistence type="predicted"/>
<evidence type="ECO:0000313" key="1">
    <source>
        <dbReference type="EMBL" id="SMX29152.1"/>
    </source>
</evidence>
<protein>
    <recommendedName>
        <fullName evidence="3">Right handed beta helix domain-containing protein</fullName>
    </recommendedName>
</protein>
<dbReference type="InterPro" id="IPR012334">
    <property type="entry name" value="Pectin_lyas_fold"/>
</dbReference>
<dbReference type="AlphaFoldDB" id="A0A238JGT3"/>
<dbReference type="Proteomes" id="UP000225972">
    <property type="component" value="Unassembled WGS sequence"/>
</dbReference>
<keyword evidence="2" id="KW-1185">Reference proteome</keyword>
<dbReference type="SUPFAM" id="SSF51126">
    <property type="entry name" value="Pectin lyase-like"/>
    <property type="match status" value="1"/>
</dbReference>
<evidence type="ECO:0008006" key="3">
    <source>
        <dbReference type="Google" id="ProtNLM"/>
    </source>
</evidence>
<dbReference type="InterPro" id="IPR011050">
    <property type="entry name" value="Pectin_lyase_fold/virulence"/>
</dbReference>